<dbReference type="AlphaFoldDB" id="A0A6S7JVZ5"/>
<dbReference type="Pfam" id="PF17921">
    <property type="entry name" value="Integrase_H2C2"/>
    <property type="match status" value="1"/>
</dbReference>
<dbReference type="InterPro" id="IPR040676">
    <property type="entry name" value="DUF5641"/>
</dbReference>
<dbReference type="Pfam" id="PF00665">
    <property type="entry name" value="rve"/>
    <property type="match status" value="1"/>
</dbReference>
<dbReference type="PANTHER" id="PTHR47331">
    <property type="entry name" value="PHD-TYPE DOMAIN-CONTAINING PROTEIN"/>
    <property type="match status" value="1"/>
</dbReference>
<reference evidence="1" key="1">
    <citation type="submission" date="2020-04" db="EMBL/GenBank/DDBJ databases">
        <authorList>
            <person name="Alioto T."/>
            <person name="Alioto T."/>
            <person name="Gomez Garrido J."/>
        </authorList>
    </citation>
    <scope>NUCLEOTIDE SEQUENCE</scope>
    <source>
        <strain evidence="1">A484AB</strain>
    </source>
</reference>
<dbReference type="GO" id="GO:0015074">
    <property type="term" value="P:DNA integration"/>
    <property type="evidence" value="ECO:0007669"/>
    <property type="project" value="InterPro"/>
</dbReference>
<dbReference type="InterPro" id="IPR036397">
    <property type="entry name" value="RNaseH_sf"/>
</dbReference>
<dbReference type="InterPro" id="IPR041588">
    <property type="entry name" value="Integrase_H2C2"/>
</dbReference>
<dbReference type="GO" id="GO:0003676">
    <property type="term" value="F:nucleic acid binding"/>
    <property type="evidence" value="ECO:0007669"/>
    <property type="project" value="InterPro"/>
</dbReference>
<proteinExistence type="predicted"/>
<gene>
    <name evidence="1" type="ORF">PACLA_8A006717</name>
</gene>
<evidence type="ECO:0000313" key="1">
    <source>
        <dbReference type="EMBL" id="CAB4037036.1"/>
    </source>
</evidence>
<organism evidence="1 2">
    <name type="scientific">Paramuricea clavata</name>
    <name type="common">Red gorgonian</name>
    <name type="synonym">Violescent sea-whip</name>
    <dbReference type="NCBI Taxonomy" id="317549"/>
    <lineage>
        <taxon>Eukaryota</taxon>
        <taxon>Metazoa</taxon>
        <taxon>Cnidaria</taxon>
        <taxon>Anthozoa</taxon>
        <taxon>Octocorallia</taxon>
        <taxon>Malacalcyonacea</taxon>
        <taxon>Plexauridae</taxon>
        <taxon>Paramuricea</taxon>
    </lineage>
</organism>
<name>A0A6S7JVZ5_PARCT</name>
<protein>
    <submittedName>
        <fullName evidence="1">Pro-Pol poly, partial</fullName>
    </submittedName>
</protein>
<comment type="caution">
    <text evidence="1">The sequence shown here is derived from an EMBL/GenBank/DDBJ whole genome shotgun (WGS) entry which is preliminary data.</text>
</comment>
<keyword evidence="2" id="KW-1185">Reference proteome</keyword>
<dbReference type="Pfam" id="PF18701">
    <property type="entry name" value="DUF5641"/>
    <property type="match status" value="1"/>
</dbReference>
<accession>A0A6S7JVZ5</accession>
<dbReference type="Gene3D" id="3.30.420.10">
    <property type="entry name" value="Ribonuclease H-like superfamily/Ribonuclease H"/>
    <property type="match status" value="1"/>
</dbReference>
<evidence type="ECO:0000313" key="2">
    <source>
        <dbReference type="Proteomes" id="UP001152795"/>
    </source>
</evidence>
<dbReference type="EMBL" id="CACRXK020022663">
    <property type="protein sequence ID" value="CAB4037036.1"/>
    <property type="molecule type" value="Genomic_DNA"/>
</dbReference>
<dbReference type="PROSITE" id="PS50994">
    <property type="entry name" value="INTEGRASE"/>
    <property type="match status" value="1"/>
</dbReference>
<dbReference type="Proteomes" id="UP001152795">
    <property type="component" value="Unassembled WGS sequence"/>
</dbReference>
<dbReference type="OrthoDB" id="5984724at2759"/>
<dbReference type="InterPro" id="IPR012337">
    <property type="entry name" value="RNaseH-like_sf"/>
</dbReference>
<sequence>MKDYESQHPLVLHGKHYLSTLIIQSEHKRLCHAGPKLTLGSLQDTYHIISARRVVHKLIRECVVCKRASPKITTQLMGQLPSARVLPTFANERVSVDYAGPFTLKIGSVRKPTYRKAYVAVFVCLVTKSCHIELVPDLSAEAFLATLRRFVSRRGKPMQIWSDNATRFRRTDKDLRELYRLLQRPDIKESVMNFCSFQGIQWKFSPPTGPHHGSVWENGVKSCKRHLKRIVGETKLNFEEMTTTLCQIEACLNSRPLIPSLDTNDDDGISPLTPGHFLIGRPLEALPSRIYKEPILGLKRWKLCQALTQHFWKRWSAEYLNGLRFNKWKVPKRNLQLDDIVLVKDNRTPTCEWPLARVTKVHPGPDKLVRVVTVQTKTGTFIRPIVKLCLLLPAKEVPKKDDEMNADLNGFTSDHIRRLPNSPTQNGTDSILSFYALLPSGSGLLPTSVLATIFTSHQDKILSGVDSELEEPGVSIASTETPALTSTQTQNIVLIIIFNHRSGKVNTLVVVDIRVTVAAKMNLFCFSTHGDVCGLTVIG</sequence>
<dbReference type="InterPro" id="IPR001584">
    <property type="entry name" value="Integrase_cat-core"/>
</dbReference>
<dbReference type="SUPFAM" id="SSF53098">
    <property type="entry name" value="Ribonuclease H-like"/>
    <property type="match status" value="1"/>
</dbReference>